<reference evidence="4" key="1">
    <citation type="journal article" date="2017" name="bioRxiv">
        <title>Comparative analysis of the genomes of Stylophora pistillata and Acropora digitifera provides evidence for extensive differences between species of corals.</title>
        <authorList>
            <person name="Voolstra C.R."/>
            <person name="Li Y."/>
            <person name="Liew Y.J."/>
            <person name="Baumgarten S."/>
            <person name="Zoccola D."/>
            <person name="Flot J.-F."/>
            <person name="Tambutte S."/>
            <person name="Allemand D."/>
            <person name="Aranda M."/>
        </authorList>
    </citation>
    <scope>NUCLEOTIDE SEQUENCE [LARGE SCALE GENOMIC DNA]</scope>
</reference>
<dbReference type="Pfam" id="PF03781">
    <property type="entry name" value="FGE-sulfatase"/>
    <property type="match status" value="2"/>
</dbReference>
<dbReference type="SUPFAM" id="SSF56436">
    <property type="entry name" value="C-type lectin-like"/>
    <property type="match status" value="2"/>
</dbReference>
<feature type="domain" description="Sulfatase-modifying factor enzyme-like" evidence="2">
    <location>
        <begin position="129"/>
        <end position="201"/>
    </location>
</feature>
<dbReference type="Gene3D" id="3.40.50.150">
    <property type="entry name" value="Vaccinia Virus protein VP39"/>
    <property type="match status" value="1"/>
</dbReference>
<evidence type="ECO:0000256" key="1">
    <source>
        <dbReference type="ARBA" id="ARBA00005310"/>
    </source>
</evidence>
<dbReference type="Gene3D" id="3.90.1580.10">
    <property type="entry name" value="paralog of FGE (formylglycine-generating enzyme)"/>
    <property type="match status" value="1"/>
</dbReference>
<feature type="domain" description="Sulfatase-modifying factor enzyme-like" evidence="2">
    <location>
        <begin position="341"/>
        <end position="500"/>
    </location>
</feature>
<protein>
    <submittedName>
        <fullName evidence="3">Iron(II)-dependent oxidoreductase EgtB</fullName>
    </submittedName>
</protein>
<dbReference type="GO" id="GO:0120147">
    <property type="term" value="F:formylglycine-generating oxidase activity"/>
    <property type="evidence" value="ECO:0007669"/>
    <property type="project" value="TreeGrafter"/>
</dbReference>
<dbReference type="InterPro" id="IPR027577">
    <property type="entry name" value="OvoA_Nterm"/>
</dbReference>
<dbReference type="SUPFAM" id="SSF53335">
    <property type="entry name" value="S-adenosyl-L-methionine-dependent methyltransferases"/>
    <property type="match status" value="1"/>
</dbReference>
<dbReference type="AlphaFoldDB" id="A0A2B4S210"/>
<dbReference type="PANTHER" id="PTHR23150">
    <property type="entry name" value="SULFATASE MODIFYING FACTOR 1, 2"/>
    <property type="match status" value="1"/>
</dbReference>
<dbReference type="OrthoDB" id="659at2759"/>
<dbReference type="InterPro" id="IPR005532">
    <property type="entry name" value="SUMF_dom"/>
</dbReference>
<dbReference type="PANTHER" id="PTHR23150:SF26">
    <property type="entry name" value="GENERIC METHYLTRANSFERASE"/>
    <property type="match status" value="1"/>
</dbReference>
<evidence type="ECO:0000313" key="4">
    <source>
        <dbReference type="Proteomes" id="UP000225706"/>
    </source>
</evidence>
<dbReference type="NCBIfam" id="TIGR04344">
    <property type="entry name" value="ovoA_Nterm"/>
    <property type="match status" value="1"/>
</dbReference>
<evidence type="ECO:0000313" key="3">
    <source>
        <dbReference type="EMBL" id="PFX22525.1"/>
    </source>
</evidence>
<dbReference type="InterPro" id="IPR042095">
    <property type="entry name" value="SUMF_sf"/>
</dbReference>
<keyword evidence="4" id="KW-1185">Reference proteome</keyword>
<dbReference type="InterPro" id="IPR016187">
    <property type="entry name" value="CTDL_fold"/>
</dbReference>
<dbReference type="FunFam" id="3.90.1580.10:FF:000008">
    <property type="entry name" value="Predicted protein"/>
    <property type="match status" value="1"/>
</dbReference>
<dbReference type="Proteomes" id="UP000225706">
    <property type="component" value="Unassembled WGS sequence"/>
</dbReference>
<evidence type="ECO:0000259" key="2">
    <source>
        <dbReference type="Pfam" id="PF03781"/>
    </source>
</evidence>
<accession>A0A2B4S210</accession>
<dbReference type="InterPro" id="IPR051043">
    <property type="entry name" value="Sulfatase_Mod_Factor_Kinase"/>
</dbReference>
<comment type="similarity">
    <text evidence="1">Belongs to the sulfatase-modifying factor family.</text>
</comment>
<organism evidence="3 4">
    <name type="scientific">Stylophora pistillata</name>
    <name type="common">Smooth cauliflower coral</name>
    <dbReference type="NCBI Taxonomy" id="50429"/>
    <lineage>
        <taxon>Eukaryota</taxon>
        <taxon>Metazoa</taxon>
        <taxon>Cnidaria</taxon>
        <taxon>Anthozoa</taxon>
        <taxon>Hexacorallia</taxon>
        <taxon>Scleractinia</taxon>
        <taxon>Astrocoeniina</taxon>
        <taxon>Pocilloporidae</taxon>
        <taxon>Stylophora</taxon>
    </lineage>
</organism>
<name>A0A2B4S210_STYPI</name>
<dbReference type="InterPro" id="IPR029063">
    <property type="entry name" value="SAM-dependent_MTases_sf"/>
</dbReference>
<dbReference type="EMBL" id="LSMT01000237">
    <property type="protein sequence ID" value="PFX22525.1"/>
    <property type="molecule type" value="Genomic_DNA"/>
</dbReference>
<proteinExistence type="inferred from homology"/>
<dbReference type="STRING" id="50429.A0A2B4S210"/>
<comment type="caution">
    <text evidence="3">The sequence shown here is derived from an EMBL/GenBank/DDBJ whole genome shotgun (WGS) entry which is preliminary data.</text>
</comment>
<sequence>MVVFQPSGKHVLHSLKPCDLSSCTKREIKEYFENTYDLYETLFTSLKGTWIRFQSEYANLAACEEISCCMEFFSEKQEESKIHFETSSVLIRQMPLDLVKKPKGWKNGPLTTGDPVSSNPLIEITERAVSMGKPENFPSYGWDNEYGEWNVKVPPFRASKYLITNWEYLEFVNDGGYEDSKYWTDEGWKWKQFRKLHHPTFWVCGQKCKSGCGGDLATYSHCNLESDVNHNMNGHHNGFANGVANGVANGFANGVANGFANGVADGVTNGVANGVANGFANGVADGVTNGVANGLANGVTNGAINGFANGVLNGDHQNNLTHANGGSEEMERPYKYRAMFEVIDMPMDWPAEVNYHEAKAFCAWKGPDYRLPTEAEHHAMRGPQKSPSEGTICDIIYQDNIKANINMAYGSSTPVNLFPPSKAGFCDVSGNVWEWCEDHFNGLKDFKPHILYDDFSTPCFDGRHNMIMGGSWVSTGGEASRFSRYAFRRHFFQHLGFRLVQSIADSPPVRLVGTPVFVLGVGVEDNPSTVPGIDSSAYYCTTNPQYHDDAEEFLLSEISSHYGDLLGMENNVQEREELVQMCVEAIQKCDYPVKNALEIMCSVIAIDHSGRLLDAALKIQQGKSLEITSALDKHLSGIPLNKIVANTEKVMFQQFTWLPNEIGTYDVIVMSCLHRLANVKAWLIRLWDIISPKGLLIIKTNITWDLESLKAVLGNK</sequence>
<gene>
    <name evidence="3" type="primary">egtB</name>
    <name evidence="3" type="ORF">AWC38_SpisGene12960</name>
</gene>